<reference evidence="4 5" key="1">
    <citation type="submission" date="2023-05" db="EMBL/GenBank/DDBJ databases">
        <title>Streptantibioticus silvisoli sp. nov., acidotolerant actinomycetes 1 from pine litter.</title>
        <authorList>
            <person name="Swiecimska M."/>
            <person name="Golinska P."/>
            <person name="Sangal V."/>
            <person name="Wachnowicz B."/>
            <person name="Goodfellow M."/>
        </authorList>
    </citation>
    <scope>NUCLEOTIDE SEQUENCE [LARGE SCALE GENOMIC DNA]</scope>
    <source>
        <strain evidence="4 5">DSM 42109</strain>
    </source>
</reference>
<dbReference type="InterPro" id="IPR000551">
    <property type="entry name" value="MerR-type_HTH_dom"/>
</dbReference>
<dbReference type="Gene3D" id="1.10.1660.10">
    <property type="match status" value="1"/>
</dbReference>
<dbReference type="PROSITE" id="PS51866">
    <property type="entry name" value="MOP"/>
    <property type="match status" value="1"/>
</dbReference>
<dbReference type="CDD" id="cd04762">
    <property type="entry name" value="HTH_MerR-trunc"/>
    <property type="match status" value="1"/>
</dbReference>
<dbReference type="InterPro" id="IPR008995">
    <property type="entry name" value="Mo/tungstate-bd_C_term_dom"/>
</dbReference>
<keyword evidence="5" id="KW-1185">Reference proteome</keyword>
<dbReference type="SUPFAM" id="SSF50331">
    <property type="entry name" value="MOP-like"/>
    <property type="match status" value="1"/>
</dbReference>
<dbReference type="NCBIfam" id="TIGR00638">
    <property type="entry name" value="Mop"/>
    <property type="match status" value="1"/>
</dbReference>
<dbReference type="EMBL" id="JANCPR020000017">
    <property type="protein sequence ID" value="MDJ1133906.1"/>
    <property type="molecule type" value="Genomic_DNA"/>
</dbReference>
<evidence type="ECO:0000256" key="2">
    <source>
        <dbReference type="PROSITE-ProRule" id="PRU01213"/>
    </source>
</evidence>
<protein>
    <submittedName>
        <fullName evidence="4">Helix-turn-helix transcriptional regulator</fullName>
    </submittedName>
</protein>
<feature type="domain" description="Mop" evidence="3">
    <location>
        <begin position="69"/>
        <end position="134"/>
    </location>
</feature>
<dbReference type="InterPro" id="IPR005116">
    <property type="entry name" value="Transp-assoc_OB_typ1"/>
</dbReference>
<keyword evidence="1 2" id="KW-0500">Molybdenum</keyword>
<comment type="caution">
    <text evidence="4">The sequence shown here is derived from an EMBL/GenBank/DDBJ whole genome shotgun (WGS) entry which is preliminary data.</text>
</comment>
<proteinExistence type="predicted"/>
<accession>A0ABT6ZXW4</accession>
<dbReference type="Gene3D" id="2.40.50.100">
    <property type="match status" value="1"/>
</dbReference>
<dbReference type="InterPro" id="IPR004606">
    <property type="entry name" value="Mop_domain"/>
</dbReference>
<dbReference type="InterPro" id="IPR009061">
    <property type="entry name" value="DNA-bd_dom_put_sf"/>
</dbReference>
<dbReference type="RefSeq" id="WP_274041694.1">
    <property type="nucleotide sequence ID" value="NZ_JANCPR020000017.1"/>
</dbReference>
<dbReference type="SUPFAM" id="SSF46955">
    <property type="entry name" value="Putative DNA-binding domain"/>
    <property type="match status" value="1"/>
</dbReference>
<organism evidence="4 5">
    <name type="scientific">Streptomyces iconiensis</name>
    <dbReference type="NCBI Taxonomy" id="1384038"/>
    <lineage>
        <taxon>Bacteria</taxon>
        <taxon>Bacillati</taxon>
        <taxon>Actinomycetota</taxon>
        <taxon>Actinomycetes</taxon>
        <taxon>Kitasatosporales</taxon>
        <taxon>Streptomycetaceae</taxon>
        <taxon>Streptomyces</taxon>
    </lineage>
</organism>
<evidence type="ECO:0000313" key="5">
    <source>
        <dbReference type="Proteomes" id="UP001214441"/>
    </source>
</evidence>
<name>A0ABT6ZXW4_9ACTN</name>
<dbReference type="Proteomes" id="UP001214441">
    <property type="component" value="Unassembled WGS sequence"/>
</dbReference>
<gene>
    <name evidence="4" type="ORF">NMN56_018415</name>
</gene>
<evidence type="ECO:0000256" key="1">
    <source>
        <dbReference type="ARBA" id="ARBA00022505"/>
    </source>
</evidence>
<dbReference type="Pfam" id="PF03459">
    <property type="entry name" value="TOBE"/>
    <property type="match status" value="1"/>
</dbReference>
<dbReference type="Pfam" id="PF00376">
    <property type="entry name" value="MerR"/>
    <property type="match status" value="1"/>
</dbReference>
<evidence type="ECO:0000313" key="4">
    <source>
        <dbReference type="EMBL" id="MDJ1133906.1"/>
    </source>
</evidence>
<evidence type="ECO:0000259" key="3">
    <source>
        <dbReference type="PROSITE" id="PS51866"/>
    </source>
</evidence>
<sequence length="135" mass="14210">MQSYTIGQAARLLGVSPDTARRWADAGRVATHRDESGRRLIDGRDLAAFSIEIGQGGGADENGEAEASYTSARNAFPGIVTAVKLGDVAAQVEIQAGPHRLVSLLTREAVEELGLEVGVRATARVKSTSVHIDCP</sequence>